<gene>
    <name evidence="10" type="ORF">GFC01_12535</name>
</gene>
<dbReference type="PANTHER" id="PTHR21039">
    <property type="entry name" value="HISTIDINOL PHOSPHATASE-RELATED"/>
    <property type="match status" value="1"/>
</dbReference>
<dbReference type="InterPro" id="IPR016195">
    <property type="entry name" value="Pol/histidinol_Pase-like"/>
</dbReference>
<evidence type="ECO:0000259" key="9">
    <source>
        <dbReference type="Pfam" id="PF02811"/>
    </source>
</evidence>
<name>A0A6N7ISH1_9FIRM</name>
<keyword evidence="5 8" id="KW-0378">Hydrolase</keyword>
<dbReference type="GO" id="GO:0005737">
    <property type="term" value="C:cytoplasm"/>
    <property type="evidence" value="ECO:0007669"/>
    <property type="project" value="TreeGrafter"/>
</dbReference>
<evidence type="ECO:0000256" key="2">
    <source>
        <dbReference type="ARBA" id="ARBA00009152"/>
    </source>
</evidence>
<evidence type="ECO:0000256" key="1">
    <source>
        <dbReference type="ARBA" id="ARBA00004970"/>
    </source>
</evidence>
<dbReference type="GO" id="GO:0000105">
    <property type="term" value="P:L-histidine biosynthetic process"/>
    <property type="evidence" value="ECO:0007669"/>
    <property type="project" value="UniProtKB-UniRule"/>
</dbReference>
<evidence type="ECO:0000256" key="8">
    <source>
        <dbReference type="RuleBase" id="RU366003"/>
    </source>
</evidence>
<dbReference type="CDD" id="cd12110">
    <property type="entry name" value="PHP_HisPPase_Hisj_like"/>
    <property type="match status" value="1"/>
</dbReference>
<reference evidence="10 11" key="1">
    <citation type="submission" date="2019-10" db="EMBL/GenBank/DDBJ databases">
        <title>Comparative genomics of sulfur disproportionating microorganisms.</title>
        <authorList>
            <person name="Ward L.M."/>
            <person name="Bertran E."/>
            <person name="Johnston D."/>
        </authorList>
    </citation>
    <scope>NUCLEOTIDE SEQUENCE [LARGE SCALE GENOMIC DNA]</scope>
    <source>
        <strain evidence="10 11">DSM 14055</strain>
    </source>
</reference>
<dbReference type="UniPathway" id="UPA00031">
    <property type="reaction ID" value="UER00013"/>
</dbReference>
<keyword evidence="4 8" id="KW-0028">Amino-acid biosynthesis</keyword>
<dbReference type="GO" id="GO:0004401">
    <property type="term" value="F:histidinol-phosphatase activity"/>
    <property type="evidence" value="ECO:0007669"/>
    <property type="project" value="UniProtKB-UniRule"/>
</dbReference>
<evidence type="ECO:0000256" key="6">
    <source>
        <dbReference type="ARBA" id="ARBA00023102"/>
    </source>
</evidence>
<sequence length="289" mass="33416">MDYHVHPNYSIDAENYSIMDYSRRAVSMGLKEICFTTHLEVDPVRRHRDWFVRVKGELHPMEDTRWLDHYFREIDEARRQMGRQGLIIKAGLEVGYERGCEEAIARVITSFPFDFILGSIHCLEHQAISSREESRLYFPNRTVEEVCQEYFQIMLEAVQTGLFDCIAHLDLYRRHGDRFLGTALKNAHRGRVEPVFTEMARRNMGLEINTSSLRQGLPEFHPARNILLTARELGVRIFTVGSDAHRPDQLGAYIDQAMALLKDLDLPVYTFSARKPSLVRGQNRMSAAG</sequence>
<evidence type="ECO:0000256" key="7">
    <source>
        <dbReference type="ARBA" id="ARBA00049158"/>
    </source>
</evidence>
<dbReference type="AlphaFoldDB" id="A0A6N7ISH1"/>
<dbReference type="InterPro" id="IPR010140">
    <property type="entry name" value="Histidinol_P_phosphatase_HisJ"/>
</dbReference>
<dbReference type="SUPFAM" id="SSF89550">
    <property type="entry name" value="PHP domain-like"/>
    <property type="match status" value="1"/>
</dbReference>
<proteinExistence type="inferred from homology"/>
<evidence type="ECO:0000313" key="10">
    <source>
        <dbReference type="EMBL" id="MQL53066.1"/>
    </source>
</evidence>
<evidence type="ECO:0000256" key="4">
    <source>
        <dbReference type="ARBA" id="ARBA00022605"/>
    </source>
</evidence>
<evidence type="ECO:0000313" key="11">
    <source>
        <dbReference type="Proteomes" id="UP000441717"/>
    </source>
</evidence>
<dbReference type="Pfam" id="PF02811">
    <property type="entry name" value="PHP"/>
    <property type="match status" value="1"/>
</dbReference>
<dbReference type="Gene3D" id="3.20.20.140">
    <property type="entry name" value="Metal-dependent hydrolases"/>
    <property type="match status" value="1"/>
</dbReference>
<dbReference type="OrthoDB" id="9775255at2"/>
<keyword evidence="11" id="KW-1185">Reference proteome</keyword>
<dbReference type="InterPro" id="IPR004013">
    <property type="entry name" value="PHP_dom"/>
</dbReference>
<keyword evidence="6 8" id="KW-0368">Histidine biosynthesis</keyword>
<dbReference type="Proteomes" id="UP000441717">
    <property type="component" value="Unassembled WGS sequence"/>
</dbReference>
<dbReference type="NCBIfam" id="TIGR01856">
    <property type="entry name" value="hisJ_fam"/>
    <property type="match status" value="1"/>
</dbReference>
<dbReference type="EC" id="3.1.3.15" evidence="3 8"/>
<comment type="pathway">
    <text evidence="1 8">Amino-acid biosynthesis; L-histidine biosynthesis; L-histidine from 5-phospho-alpha-D-ribose 1-diphosphate: step 8/9.</text>
</comment>
<comment type="catalytic activity">
    <reaction evidence="7 8">
        <text>L-histidinol phosphate + H2O = L-histidinol + phosphate</text>
        <dbReference type="Rhea" id="RHEA:14465"/>
        <dbReference type="ChEBI" id="CHEBI:15377"/>
        <dbReference type="ChEBI" id="CHEBI:43474"/>
        <dbReference type="ChEBI" id="CHEBI:57699"/>
        <dbReference type="ChEBI" id="CHEBI:57980"/>
        <dbReference type="EC" id="3.1.3.15"/>
    </reaction>
</comment>
<comment type="caution">
    <text evidence="10">The sequence shown here is derived from an EMBL/GenBank/DDBJ whole genome shotgun (WGS) entry which is preliminary data.</text>
</comment>
<organism evidence="10 11">
    <name type="scientific">Desulfofundulus thermobenzoicus</name>
    <dbReference type="NCBI Taxonomy" id="29376"/>
    <lineage>
        <taxon>Bacteria</taxon>
        <taxon>Bacillati</taxon>
        <taxon>Bacillota</taxon>
        <taxon>Clostridia</taxon>
        <taxon>Eubacteriales</taxon>
        <taxon>Peptococcaceae</taxon>
        <taxon>Desulfofundulus</taxon>
    </lineage>
</organism>
<evidence type="ECO:0000256" key="3">
    <source>
        <dbReference type="ARBA" id="ARBA00013085"/>
    </source>
</evidence>
<evidence type="ECO:0000256" key="5">
    <source>
        <dbReference type="ARBA" id="ARBA00022801"/>
    </source>
</evidence>
<protein>
    <recommendedName>
        <fullName evidence="3 8">Histidinol-phosphatase</fullName>
        <shortName evidence="8">HolPase</shortName>
        <ecNumber evidence="3 8">3.1.3.15</ecNumber>
    </recommendedName>
</protein>
<accession>A0A6N7ISH1</accession>
<feature type="domain" description="PHP" evidence="9">
    <location>
        <begin position="2"/>
        <end position="211"/>
    </location>
</feature>
<dbReference type="PANTHER" id="PTHR21039:SF0">
    <property type="entry name" value="HISTIDINOL-PHOSPHATASE"/>
    <property type="match status" value="1"/>
</dbReference>
<dbReference type="EMBL" id="WHYR01000037">
    <property type="protein sequence ID" value="MQL53066.1"/>
    <property type="molecule type" value="Genomic_DNA"/>
</dbReference>
<comment type="similarity">
    <text evidence="2 8">Belongs to the PHP hydrolase family. HisK subfamily.</text>
</comment>